<feature type="transmembrane region" description="Helical" evidence="1">
    <location>
        <begin position="32"/>
        <end position="50"/>
    </location>
</feature>
<reference evidence="3" key="1">
    <citation type="submission" date="2016-08" db="EMBL/GenBank/DDBJ databases">
        <title>Sequencing, Assembly and Comparative Genomics of S. aureofaciens ATCC 10762.</title>
        <authorList>
            <person name="Gradnigo J.S."/>
            <person name="Johnson N."/>
            <person name="Somerville G.A."/>
        </authorList>
    </citation>
    <scope>NUCLEOTIDE SEQUENCE [LARGE SCALE GENOMIC DNA]</scope>
    <source>
        <strain evidence="3">ATCC 10762</strain>
    </source>
</reference>
<dbReference type="InterPro" id="IPR050039">
    <property type="entry name" value="MAB_1171c-like"/>
</dbReference>
<protein>
    <recommendedName>
        <fullName evidence="2">DUF6545 domain-containing protein</fullName>
    </recommendedName>
</protein>
<dbReference type="NCBIfam" id="NF042915">
    <property type="entry name" value="MAB_1171c_fam"/>
    <property type="match status" value="1"/>
</dbReference>
<accession>A0A1E7NGC7</accession>
<dbReference type="Pfam" id="PF20182">
    <property type="entry name" value="DUF6545"/>
    <property type="match status" value="1"/>
</dbReference>
<evidence type="ECO:0000313" key="4">
    <source>
        <dbReference type="Proteomes" id="UP000037395"/>
    </source>
</evidence>
<keyword evidence="1" id="KW-1133">Transmembrane helix</keyword>
<name>A0A1E7NGC7_KITAU</name>
<evidence type="ECO:0000256" key="1">
    <source>
        <dbReference type="SAM" id="Phobius"/>
    </source>
</evidence>
<keyword evidence="1" id="KW-0812">Transmembrane</keyword>
<evidence type="ECO:0000259" key="2">
    <source>
        <dbReference type="Pfam" id="PF20182"/>
    </source>
</evidence>
<feature type="transmembrane region" description="Helical" evidence="1">
    <location>
        <begin position="6"/>
        <end position="25"/>
    </location>
</feature>
<dbReference type="InterPro" id="IPR046675">
    <property type="entry name" value="DUF6545"/>
</dbReference>
<feature type="transmembrane region" description="Helical" evidence="1">
    <location>
        <begin position="174"/>
        <end position="192"/>
    </location>
</feature>
<dbReference type="EMBL" id="JPRF03000001">
    <property type="protein sequence ID" value="OEV39737.1"/>
    <property type="molecule type" value="Genomic_DNA"/>
</dbReference>
<proteinExistence type="predicted"/>
<sequence length="391" mass="41991">MRPLFTWLMPTLIWAVVLWRAPSAFTTRANRALWAAFAAIALGLSCRPAFIERALGDVTGIRDVTQLLKHLAGVAAAYFLLEYVQAVRRRPDRPGAARARLLLTVAAGLALTLLFVFALPHDADGAFGIDAHFGEPGVKVYLCVFDTVFALASARATVLFWSNREAVPPGALRAGLTCLAASGATGLTYALYRYHFILTSGNATEFDADGKPVPLQDTLSEVLPALMLVLLVLGVTVPPARTLVGYLRDQYALWRLHPLWADVVAAVPQVVLGTPSSRLRDLLAVRDRSVELAHRAFAIRDAALVLREDAPVPGAGSAPGAASTVAADEDLARVEARWLRTAVRHRARHLPAPAPPSALAATTGGRTPREEIAWMLTVAAAYRQLGADEGH</sequence>
<feature type="transmembrane region" description="Helical" evidence="1">
    <location>
        <begin position="139"/>
        <end position="162"/>
    </location>
</feature>
<evidence type="ECO:0000313" key="3">
    <source>
        <dbReference type="EMBL" id="OEV39737.1"/>
    </source>
</evidence>
<dbReference type="Proteomes" id="UP000037395">
    <property type="component" value="Unassembled WGS sequence"/>
</dbReference>
<keyword evidence="1" id="KW-0472">Membrane</keyword>
<feature type="transmembrane region" description="Helical" evidence="1">
    <location>
        <begin position="222"/>
        <end position="247"/>
    </location>
</feature>
<gene>
    <name evidence="3" type="ORF">HS99_0003525</name>
</gene>
<keyword evidence="4" id="KW-1185">Reference proteome</keyword>
<feature type="transmembrane region" description="Helical" evidence="1">
    <location>
        <begin position="70"/>
        <end position="87"/>
    </location>
</feature>
<organism evidence="3 4">
    <name type="scientific">Kitasatospora aureofaciens</name>
    <name type="common">Streptomyces aureofaciens</name>
    <dbReference type="NCBI Taxonomy" id="1894"/>
    <lineage>
        <taxon>Bacteria</taxon>
        <taxon>Bacillati</taxon>
        <taxon>Actinomycetota</taxon>
        <taxon>Actinomycetes</taxon>
        <taxon>Kitasatosporales</taxon>
        <taxon>Streptomycetaceae</taxon>
        <taxon>Kitasatospora</taxon>
    </lineage>
</organism>
<dbReference type="RefSeq" id="WP_030550476.1">
    <property type="nucleotide sequence ID" value="NZ_JBEZYM010000045.1"/>
</dbReference>
<dbReference type="AlphaFoldDB" id="A0A1E7NGC7"/>
<feature type="transmembrane region" description="Helical" evidence="1">
    <location>
        <begin position="99"/>
        <end position="119"/>
    </location>
</feature>
<comment type="caution">
    <text evidence="3">The sequence shown here is derived from an EMBL/GenBank/DDBJ whole genome shotgun (WGS) entry which is preliminary data.</text>
</comment>
<feature type="domain" description="DUF6545" evidence="2">
    <location>
        <begin position="247"/>
        <end position="384"/>
    </location>
</feature>